<protein>
    <submittedName>
        <fullName evidence="1">Uncharacterized protein</fullName>
    </submittedName>
</protein>
<evidence type="ECO:0000313" key="3">
    <source>
        <dbReference type="Proteomes" id="UP000677228"/>
    </source>
</evidence>
<gene>
    <name evidence="1" type="ORF">OVA965_LOCUS35734</name>
    <name evidence="2" type="ORF">TMI583_LOCUS36710</name>
</gene>
<dbReference type="Proteomes" id="UP000682733">
    <property type="component" value="Unassembled WGS sequence"/>
</dbReference>
<dbReference type="AlphaFoldDB" id="A0A8S2FI13"/>
<dbReference type="EMBL" id="CAJOBA010053409">
    <property type="protein sequence ID" value="CAF4264589.1"/>
    <property type="molecule type" value="Genomic_DNA"/>
</dbReference>
<dbReference type="EMBL" id="CAJNOK010031515">
    <property type="protein sequence ID" value="CAF1473097.1"/>
    <property type="molecule type" value="Genomic_DNA"/>
</dbReference>
<accession>A0A8S2FI13</accession>
<evidence type="ECO:0000313" key="2">
    <source>
        <dbReference type="EMBL" id="CAF4264589.1"/>
    </source>
</evidence>
<name>A0A8S2FI13_9BILA</name>
<evidence type="ECO:0000313" key="1">
    <source>
        <dbReference type="EMBL" id="CAF1473097.1"/>
    </source>
</evidence>
<proteinExistence type="predicted"/>
<sequence>NLQVALGVHQQLFESQRVNLNSNTNSSSPPVQLQPQLISTPTTHKRGLDESTSGVINATTTLSQALRQQQITQSQYVQPISFQQLKRAVSMGLNNKENYADLMSANIWPDKVGNVGITVIKLSYIPDAFSIVVRFVDQQYHDEFVKSEIERNFQSAENKYIDTCQL</sequence>
<feature type="non-terminal residue" evidence="1">
    <location>
        <position position="1"/>
    </location>
</feature>
<dbReference type="Proteomes" id="UP000677228">
    <property type="component" value="Unassembled WGS sequence"/>
</dbReference>
<organism evidence="1 3">
    <name type="scientific">Didymodactylos carnosus</name>
    <dbReference type="NCBI Taxonomy" id="1234261"/>
    <lineage>
        <taxon>Eukaryota</taxon>
        <taxon>Metazoa</taxon>
        <taxon>Spiralia</taxon>
        <taxon>Gnathifera</taxon>
        <taxon>Rotifera</taxon>
        <taxon>Eurotatoria</taxon>
        <taxon>Bdelloidea</taxon>
        <taxon>Philodinida</taxon>
        <taxon>Philodinidae</taxon>
        <taxon>Didymodactylos</taxon>
    </lineage>
</organism>
<comment type="caution">
    <text evidence="1">The sequence shown here is derived from an EMBL/GenBank/DDBJ whole genome shotgun (WGS) entry which is preliminary data.</text>
</comment>
<reference evidence="1" key="1">
    <citation type="submission" date="2021-02" db="EMBL/GenBank/DDBJ databases">
        <authorList>
            <person name="Nowell W R."/>
        </authorList>
    </citation>
    <scope>NUCLEOTIDE SEQUENCE</scope>
</reference>